<protein>
    <recommendedName>
        <fullName evidence="2">BRCT domain-containing protein</fullName>
    </recommendedName>
</protein>
<feature type="compositionally biased region" description="Polar residues" evidence="1">
    <location>
        <begin position="192"/>
        <end position="203"/>
    </location>
</feature>
<feature type="region of interest" description="Disordered" evidence="1">
    <location>
        <begin position="292"/>
        <end position="321"/>
    </location>
</feature>
<dbReference type="EMBL" id="JAPFFF010000031">
    <property type="protein sequence ID" value="KAK8845064.1"/>
    <property type="molecule type" value="Genomic_DNA"/>
</dbReference>
<dbReference type="InterPro" id="IPR036420">
    <property type="entry name" value="BRCT_dom_sf"/>
</dbReference>
<dbReference type="Proteomes" id="UP001470230">
    <property type="component" value="Unassembled WGS sequence"/>
</dbReference>
<feature type="region of interest" description="Disordered" evidence="1">
    <location>
        <begin position="190"/>
        <end position="253"/>
    </location>
</feature>
<dbReference type="InterPro" id="IPR001357">
    <property type="entry name" value="BRCT_dom"/>
</dbReference>
<evidence type="ECO:0000313" key="4">
    <source>
        <dbReference type="Proteomes" id="UP001470230"/>
    </source>
</evidence>
<name>A0ABR2HDF1_9EUKA</name>
<feature type="region of interest" description="Disordered" evidence="1">
    <location>
        <begin position="457"/>
        <end position="488"/>
    </location>
</feature>
<keyword evidence="4" id="KW-1185">Reference proteome</keyword>
<feature type="compositionally biased region" description="Low complexity" evidence="1">
    <location>
        <begin position="214"/>
        <end position="229"/>
    </location>
</feature>
<dbReference type="CDD" id="cd00027">
    <property type="entry name" value="BRCT"/>
    <property type="match status" value="1"/>
</dbReference>
<dbReference type="SUPFAM" id="SSF52113">
    <property type="entry name" value="BRCT domain"/>
    <property type="match status" value="1"/>
</dbReference>
<accession>A0ABR2HDF1</accession>
<dbReference type="PROSITE" id="PS50172">
    <property type="entry name" value="BRCT"/>
    <property type="match status" value="1"/>
</dbReference>
<evidence type="ECO:0000313" key="3">
    <source>
        <dbReference type="EMBL" id="KAK8845064.1"/>
    </source>
</evidence>
<comment type="caution">
    <text evidence="3">The sequence shown here is derived from an EMBL/GenBank/DDBJ whole genome shotgun (WGS) entry which is preliminary data.</text>
</comment>
<evidence type="ECO:0000256" key="1">
    <source>
        <dbReference type="SAM" id="MobiDB-lite"/>
    </source>
</evidence>
<gene>
    <name evidence="3" type="ORF">M9Y10_021240</name>
</gene>
<feature type="compositionally biased region" description="Polar residues" evidence="1">
    <location>
        <begin position="292"/>
        <end position="318"/>
    </location>
</feature>
<organism evidence="3 4">
    <name type="scientific">Tritrichomonas musculus</name>
    <dbReference type="NCBI Taxonomy" id="1915356"/>
    <lineage>
        <taxon>Eukaryota</taxon>
        <taxon>Metamonada</taxon>
        <taxon>Parabasalia</taxon>
        <taxon>Tritrichomonadida</taxon>
        <taxon>Tritrichomonadidae</taxon>
        <taxon>Tritrichomonas</taxon>
    </lineage>
</organism>
<sequence>MKAKVIFSNFFTPEKADSARKLLEQLHIEPVDQSDDESLPKIKIITKSINEIPYNNTPECLTVTPLCLQYIISANESPQKSDETSNSSEILISNPFELEKHGNFFFNLFLFNKRLAFGNINEEEKERLTSKINYMGGKVLPINNENISYILTENKCDNIYHVPLVLPQWIDCLFESSVTININRYRVDESEATSANGSPNTSSSKRHILLTFPKNSTSKQSKSTTLKSKNASSQPVTSLKAKPKRASNKFPTKIDSRQMVLNFAVSSKQTKKTPPPSQVSASQATQALILTSDQHSQTKIPSSQSKPKLSRKSSQPKTNDILKIDNFMKLSKNAKPAGSNQLTILVENENGNIKKDDNNDDNNEYYNEYDSNDEAIEPEIVKYDKILQKNVQKRIDQHNQRLRGKLVDPENISDDEDLSVPALNSKNIKNNTNSGDTKISSLKKLSMLPTILNSMTENHHLSSDNDGEDDDNNKKSRSNYNLQASNQWENKQKELVDFSSDYDSVSPKRLKGNNNDISIANNKISDYLAKGYESVLLDDLTSFSQSTGESQSSIFMSNVYYDKEPKKIPGNDDSQKTESIEKDPLLDCWDMLQTDVNVNNQ</sequence>
<evidence type="ECO:0000259" key="2">
    <source>
        <dbReference type="PROSITE" id="PS50172"/>
    </source>
</evidence>
<dbReference type="Gene3D" id="3.40.50.10190">
    <property type="entry name" value="BRCT domain"/>
    <property type="match status" value="1"/>
</dbReference>
<reference evidence="3 4" key="1">
    <citation type="submission" date="2024-04" db="EMBL/GenBank/DDBJ databases">
        <title>Tritrichomonas musculus Genome.</title>
        <authorList>
            <person name="Alves-Ferreira E."/>
            <person name="Grigg M."/>
            <person name="Lorenzi H."/>
            <person name="Galac M."/>
        </authorList>
    </citation>
    <scope>NUCLEOTIDE SEQUENCE [LARGE SCALE GENOMIC DNA]</scope>
    <source>
        <strain evidence="3 4">EAF2021</strain>
    </source>
</reference>
<feature type="compositionally biased region" description="Polar residues" evidence="1">
    <location>
        <begin position="478"/>
        <end position="488"/>
    </location>
</feature>
<feature type="domain" description="BRCT" evidence="2">
    <location>
        <begin position="100"/>
        <end position="187"/>
    </location>
</feature>
<proteinExistence type="predicted"/>